<evidence type="ECO:0000313" key="1">
    <source>
        <dbReference type="EMBL" id="OQD43165.1"/>
    </source>
</evidence>
<keyword evidence="2" id="KW-1185">Reference proteome</keyword>
<dbReference type="RefSeq" id="WP_080318940.1">
    <property type="nucleotide sequence ID" value="NZ_MTBC01000004.1"/>
</dbReference>
<gene>
    <name evidence="1" type="ORF">BUL40_08755</name>
</gene>
<sequence>MKKTVILFSILISISSCGQKENNGKSDFKIDENIKKEVDFKLSESEFGESFNELFLVYDNVLLANFYENDSLMVSTIGKERKMPFKSFYYVKNDTISIDGAYGLFGGFGFSIKFVENKPMVYHMLAGDDFPEYSESADGQLKFRIEVQCTESTLTLSKFPEPNMNDVIYGIVEFKSKDYYSGAMLVDNEEHGERKKTRMDMKIYFKSKFVDFEKL</sequence>
<protein>
    <recommendedName>
        <fullName evidence="3">Lipoprotein</fullName>
    </recommendedName>
</protein>
<proteinExistence type="predicted"/>
<dbReference type="PROSITE" id="PS51257">
    <property type="entry name" value="PROKAR_LIPOPROTEIN"/>
    <property type="match status" value="1"/>
</dbReference>
<accession>A0A1V6LSL5</accession>
<dbReference type="OrthoDB" id="1368107at2"/>
<reference evidence="1 2" key="1">
    <citation type="submission" date="2016-12" db="EMBL/GenBank/DDBJ databases">
        <authorList>
            <person name="Song W.-J."/>
            <person name="Kurnit D.M."/>
        </authorList>
    </citation>
    <scope>NUCLEOTIDE SEQUENCE [LARGE SCALE GENOMIC DNA]</scope>
    <source>
        <strain evidence="1 2">HSG9</strain>
    </source>
</reference>
<dbReference type="EMBL" id="MTBC01000004">
    <property type="protein sequence ID" value="OQD43165.1"/>
    <property type="molecule type" value="Genomic_DNA"/>
</dbReference>
<organism evidence="1 2">
    <name type="scientific">Croceivirga radicis</name>
    <dbReference type="NCBI Taxonomy" id="1929488"/>
    <lineage>
        <taxon>Bacteria</taxon>
        <taxon>Pseudomonadati</taxon>
        <taxon>Bacteroidota</taxon>
        <taxon>Flavobacteriia</taxon>
        <taxon>Flavobacteriales</taxon>
        <taxon>Flavobacteriaceae</taxon>
        <taxon>Croceivirga</taxon>
    </lineage>
</organism>
<evidence type="ECO:0008006" key="3">
    <source>
        <dbReference type="Google" id="ProtNLM"/>
    </source>
</evidence>
<dbReference type="AlphaFoldDB" id="A0A1V6LSL5"/>
<dbReference type="Proteomes" id="UP000191680">
    <property type="component" value="Unassembled WGS sequence"/>
</dbReference>
<name>A0A1V6LSL5_9FLAO</name>
<evidence type="ECO:0000313" key="2">
    <source>
        <dbReference type="Proteomes" id="UP000191680"/>
    </source>
</evidence>
<comment type="caution">
    <text evidence="1">The sequence shown here is derived from an EMBL/GenBank/DDBJ whole genome shotgun (WGS) entry which is preliminary data.</text>
</comment>